<evidence type="ECO:0000313" key="3">
    <source>
        <dbReference type="Proteomes" id="UP000183810"/>
    </source>
</evidence>
<feature type="compositionally biased region" description="Gly residues" evidence="1">
    <location>
        <begin position="332"/>
        <end position="354"/>
    </location>
</feature>
<feature type="compositionally biased region" description="Gly residues" evidence="1">
    <location>
        <begin position="236"/>
        <end position="270"/>
    </location>
</feature>
<name>A0A1J0VZG2_9NOCA</name>
<feature type="compositionally biased region" description="Gly residues" evidence="1">
    <location>
        <begin position="293"/>
        <end position="304"/>
    </location>
</feature>
<accession>A0A1J0VZG2</accession>
<feature type="compositionally biased region" description="Low complexity" evidence="1">
    <location>
        <begin position="305"/>
        <end position="331"/>
    </location>
</feature>
<dbReference type="Proteomes" id="UP000183810">
    <property type="component" value="Chromosome"/>
</dbReference>
<feature type="region of interest" description="Disordered" evidence="1">
    <location>
        <begin position="213"/>
        <end position="356"/>
    </location>
</feature>
<evidence type="ECO:0008006" key="4">
    <source>
        <dbReference type="Google" id="ProtNLM"/>
    </source>
</evidence>
<dbReference type="KEGG" id="nsl:BOX37_29680"/>
<keyword evidence="3" id="KW-1185">Reference proteome</keyword>
<dbReference type="Gene3D" id="1.20.1260.20">
    <property type="entry name" value="PPE superfamily"/>
    <property type="match status" value="1"/>
</dbReference>
<feature type="region of interest" description="Disordered" evidence="1">
    <location>
        <begin position="376"/>
        <end position="453"/>
    </location>
</feature>
<gene>
    <name evidence="2" type="ORF">BOX37_29680</name>
</gene>
<sequence length="453" mass="43440">MADGGGASLPGDPVTQAILGLTPGVQAGLNGRQQQAGAEKQQDGLSHGGTDPAYIANMEAFEGFSHEEIYNAVQQMQPGVMQQFGDQWVSMSVEISGAVTGLMIQTARASSSLQGAAASAGEAAGKRFVTEVSDVSTVLSAVGRRVKAAAFGSEAVKAAVPPPVSSSGVTVSGDTAIPPVLEMLVDVSTPGTAADTAREKEERRQQAITAMNTTYKPTYQPSGDNVPSFVAPTQPGAGGTNGLGGGSGTSGSGSGGDGSDNGTGAGNGERNGGEGDGTEAASNGDETATSSGSGDGSRTGGSQGQDGDTYSASTNPAATTPASTNPAATTPGAGGSGGVGGSGGSGSGTGGALGSGAPAAGRALPGAGQIAATAGTSGAAGGAVSGAARGMGMPGMGAPGARGKNDEQSEHAIPDYLRRVQPELLGPDHDAVPGAIGADAPATRLADQGPGTE</sequence>
<dbReference type="InterPro" id="IPR038332">
    <property type="entry name" value="PPE_sf"/>
</dbReference>
<feature type="region of interest" description="Disordered" evidence="1">
    <location>
        <begin position="28"/>
        <end position="51"/>
    </location>
</feature>
<dbReference type="AlphaFoldDB" id="A0A1J0VZG2"/>
<organism evidence="2 3">
    <name type="scientific">Nocardia mangyaensis</name>
    <dbReference type="NCBI Taxonomy" id="2213200"/>
    <lineage>
        <taxon>Bacteria</taxon>
        <taxon>Bacillati</taxon>
        <taxon>Actinomycetota</taxon>
        <taxon>Actinomycetes</taxon>
        <taxon>Mycobacteriales</taxon>
        <taxon>Nocardiaceae</taxon>
        <taxon>Nocardia</taxon>
    </lineage>
</organism>
<proteinExistence type="predicted"/>
<evidence type="ECO:0000313" key="2">
    <source>
        <dbReference type="EMBL" id="APE37410.1"/>
    </source>
</evidence>
<feature type="compositionally biased region" description="Basic and acidic residues" evidence="1">
    <location>
        <begin position="403"/>
        <end position="431"/>
    </location>
</feature>
<feature type="compositionally biased region" description="Polar residues" evidence="1">
    <location>
        <begin position="213"/>
        <end position="225"/>
    </location>
</feature>
<reference evidence="2" key="1">
    <citation type="submission" date="2016-11" db="EMBL/GenBank/DDBJ databases">
        <authorList>
            <person name="Jaros S."/>
            <person name="Januszkiewicz K."/>
            <person name="Wedrychowicz H."/>
        </authorList>
    </citation>
    <scope>NUCLEOTIDE SEQUENCE [LARGE SCALE GENOMIC DNA]</scope>
    <source>
        <strain evidence="2">Y48</strain>
    </source>
</reference>
<protein>
    <recommendedName>
        <fullName evidence="4">PPE family domain-containing protein</fullName>
    </recommendedName>
</protein>
<dbReference type="EMBL" id="CP018082">
    <property type="protein sequence ID" value="APE37410.1"/>
    <property type="molecule type" value="Genomic_DNA"/>
</dbReference>
<evidence type="ECO:0000256" key="1">
    <source>
        <dbReference type="SAM" id="MobiDB-lite"/>
    </source>
</evidence>